<feature type="transmembrane region" description="Helical" evidence="1">
    <location>
        <begin position="55"/>
        <end position="76"/>
    </location>
</feature>
<dbReference type="Proteomes" id="UP000290572">
    <property type="component" value="Unassembled WGS sequence"/>
</dbReference>
<accession>A0A498MX11</accession>
<keyword evidence="3" id="KW-1185">Reference proteome</keyword>
<organism evidence="2 3">
    <name type="scientific">Labeo rohita</name>
    <name type="common">Indian major carp</name>
    <name type="synonym">Cyprinus rohita</name>
    <dbReference type="NCBI Taxonomy" id="84645"/>
    <lineage>
        <taxon>Eukaryota</taxon>
        <taxon>Metazoa</taxon>
        <taxon>Chordata</taxon>
        <taxon>Craniata</taxon>
        <taxon>Vertebrata</taxon>
        <taxon>Euteleostomi</taxon>
        <taxon>Actinopterygii</taxon>
        <taxon>Neopterygii</taxon>
        <taxon>Teleostei</taxon>
        <taxon>Ostariophysi</taxon>
        <taxon>Cypriniformes</taxon>
        <taxon>Cyprinidae</taxon>
        <taxon>Labeoninae</taxon>
        <taxon>Labeonini</taxon>
        <taxon>Labeo</taxon>
    </lineage>
</organism>
<name>A0A498MX11_LABRO</name>
<gene>
    <name evidence="2" type="ORF">ROHU_021573</name>
</gene>
<protein>
    <submittedName>
        <fullName evidence="2">Uncharacterized protein</fullName>
    </submittedName>
</protein>
<keyword evidence="1" id="KW-0812">Transmembrane</keyword>
<keyword evidence="1" id="KW-0472">Membrane</keyword>
<evidence type="ECO:0000256" key="1">
    <source>
        <dbReference type="SAM" id="Phobius"/>
    </source>
</evidence>
<sequence length="101" mass="11983">MFIIINVTCAEIQSAVGFLYVIQSVVLNQTLNADCEQSWCSQSHFRHVTIFRDQLLWIFAVFIIVVLIIIFIYFLWRKKKLRCFLNVFQCSDSENRCDCKH</sequence>
<dbReference type="AlphaFoldDB" id="A0A498MX11"/>
<dbReference type="EMBL" id="QBIY01012395">
    <property type="protein sequence ID" value="RXN25300.1"/>
    <property type="molecule type" value="Genomic_DNA"/>
</dbReference>
<evidence type="ECO:0000313" key="3">
    <source>
        <dbReference type="Proteomes" id="UP000290572"/>
    </source>
</evidence>
<comment type="caution">
    <text evidence="2">The sequence shown here is derived from an EMBL/GenBank/DDBJ whole genome shotgun (WGS) entry which is preliminary data.</text>
</comment>
<keyword evidence="1" id="KW-1133">Transmembrane helix</keyword>
<proteinExistence type="predicted"/>
<evidence type="ECO:0000313" key="2">
    <source>
        <dbReference type="EMBL" id="RXN25300.1"/>
    </source>
</evidence>
<reference evidence="2 3" key="1">
    <citation type="submission" date="2018-03" db="EMBL/GenBank/DDBJ databases">
        <title>Draft genome sequence of Rohu Carp (Labeo rohita).</title>
        <authorList>
            <person name="Das P."/>
            <person name="Kushwaha B."/>
            <person name="Joshi C.G."/>
            <person name="Kumar D."/>
            <person name="Nagpure N.S."/>
            <person name="Sahoo L."/>
            <person name="Das S.P."/>
            <person name="Bit A."/>
            <person name="Patnaik S."/>
            <person name="Meher P.K."/>
            <person name="Jayasankar P."/>
            <person name="Koringa P.G."/>
            <person name="Patel N.V."/>
            <person name="Hinsu A.T."/>
            <person name="Kumar R."/>
            <person name="Pandey M."/>
            <person name="Agarwal S."/>
            <person name="Srivastava S."/>
            <person name="Singh M."/>
            <person name="Iquebal M.A."/>
            <person name="Jaiswal S."/>
            <person name="Angadi U.B."/>
            <person name="Kumar N."/>
            <person name="Raza M."/>
            <person name="Shah T.M."/>
            <person name="Rai A."/>
            <person name="Jena J.K."/>
        </authorList>
    </citation>
    <scope>NUCLEOTIDE SEQUENCE [LARGE SCALE GENOMIC DNA]</scope>
    <source>
        <strain evidence="2">DASCIFA01</strain>
        <tissue evidence="2">Testis</tissue>
    </source>
</reference>